<gene>
    <name evidence="1" type="ORF">DPMN_191565</name>
</gene>
<organism evidence="1 2">
    <name type="scientific">Dreissena polymorpha</name>
    <name type="common">Zebra mussel</name>
    <name type="synonym">Mytilus polymorpha</name>
    <dbReference type="NCBI Taxonomy" id="45954"/>
    <lineage>
        <taxon>Eukaryota</taxon>
        <taxon>Metazoa</taxon>
        <taxon>Spiralia</taxon>
        <taxon>Lophotrochozoa</taxon>
        <taxon>Mollusca</taxon>
        <taxon>Bivalvia</taxon>
        <taxon>Autobranchia</taxon>
        <taxon>Heteroconchia</taxon>
        <taxon>Euheterodonta</taxon>
        <taxon>Imparidentia</taxon>
        <taxon>Neoheterodontei</taxon>
        <taxon>Myida</taxon>
        <taxon>Dreissenoidea</taxon>
        <taxon>Dreissenidae</taxon>
        <taxon>Dreissena</taxon>
    </lineage>
</organism>
<sequence>MGDGAKRFLTVFDSTTLYQTDYDGAKRSPRQSPTVLDTPRQWMTVPRGLPDSIRRCQILIEVHDGARQSQNGRRCQEVSQTVFDGARPEVSDVVTQ</sequence>
<keyword evidence="2" id="KW-1185">Reference proteome</keyword>
<protein>
    <submittedName>
        <fullName evidence="1">Uncharacterized protein</fullName>
    </submittedName>
</protein>
<dbReference type="AlphaFoldDB" id="A0A9D4BEE0"/>
<name>A0A9D4BEE0_DREPO</name>
<dbReference type="Proteomes" id="UP000828390">
    <property type="component" value="Unassembled WGS sequence"/>
</dbReference>
<dbReference type="EMBL" id="JAIWYP010000024">
    <property type="protein sequence ID" value="KAH3692209.1"/>
    <property type="molecule type" value="Genomic_DNA"/>
</dbReference>
<evidence type="ECO:0000313" key="2">
    <source>
        <dbReference type="Proteomes" id="UP000828390"/>
    </source>
</evidence>
<reference evidence="1" key="2">
    <citation type="submission" date="2020-11" db="EMBL/GenBank/DDBJ databases">
        <authorList>
            <person name="McCartney M.A."/>
            <person name="Auch B."/>
            <person name="Kono T."/>
            <person name="Mallez S."/>
            <person name="Becker A."/>
            <person name="Gohl D.M."/>
            <person name="Silverstein K.A.T."/>
            <person name="Koren S."/>
            <person name="Bechman K.B."/>
            <person name="Herman A."/>
            <person name="Abrahante J.E."/>
            <person name="Garbe J."/>
        </authorList>
    </citation>
    <scope>NUCLEOTIDE SEQUENCE</scope>
    <source>
        <strain evidence="1">Duluth1</strain>
        <tissue evidence="1">Whole animal</tissue>
    </source>
</reference>
<evidence type="ECO:0000313" key="1">
    <source>
        <dbReference type="EMBL" id="KAH3692209.1"/>
    </source>
</evidence>
<reference evidence="1" key="1">
    <citation type="journal article" date="2019" name="bioRxiv">
        <title>The Genome of the Zebra Mussel, Dreissena polymorpha: A Resource for Invasive Species Research.</title>
        <authorList>
            <person name="McCartney M.A."/>
            <person name="Auch B."/>
            <person name="Kono T."/>
            <person name="Mallez S."/>
            <person name="Zhang Y."/>
            <person name="Obille A."/>
            <person name="Becker A."/>
            <person name="Abrahante J.E."/>
            <person name="Garbe J."/>
            <person name="Badalamenti J.P."/>
            <person name="Herman A."/>
            <person name="Mangelson H."/>
            <person name="Liachko I."/>
            <person name="Sullivan S."/>
            <person name="Sone E.D."/>
            <person name="Koren S."/>
            <person name="Silverstein K.A.T."/>
            <person name="Beckman K.B."/>
            <person name="Gohl D.M."/>
        </authorList>
    </citation>
    <scope>NUCLEOTIDE SEQUENCE</scope>
    <source>
        <strain evidence="1">Duluth1</strain>
        <tissue evidence="1">Whole animal</tissue>
    </source>
</reference>
<proteinExistence type="predicted"/>
<accession>A0A9D4BEE0</accession>
<comment type="caution">
    <text evidence="1">The sequence shown here is derived from an EMBL/GenBank/DDBJ whole genome shotgun (WGS) entry which is preliminary data.</text>
</comment>